<dbReference type="AlphaFoldDB" id="A0AAW9PQX9"/>
<dbReference type="EMBL" id="JAZBJZ010000029">
    <property type="protein sequence ID" value="MEE3716934.1"/>
    <property type="molecule type" value="Genomic_DNA"/>
</dbReference>
<proteinExistence type="predicted"/>
<reference evidence="1" key="1">
    <citation type="submission" date="2024-01" db="EMBL/GenBank/DDBJ databases">
        <title>Bank of Algae and Cyanobacteria of the Azores (BACA) strain genomes.</title>
        <authorList>
            <person name="Luz R."/>
            <person name="Cordeiro R."/>
            <person name="Fonseca A."/>
            <person name="Goncalves V."/>
        </authorList>
    </citation>
    <scope>NUCLEOTIDE SEQUENCE</scope>
    <source>
        <strain evidence="1">BACA0141</strain>
    </source>
</reference>
<dbReference type="InterPro" id="IPR025455">
    <property type="entry name" value="DUF4276"/>
</dbReference>
<dbReference type="Proteomes" id="UP001333818">
    <property type="component" value="Unassembled WGS sequence"/>
</dbReference>
<dbReference type="Pfam" id="PF14103">
    <property type="entry name" value="DUF4276"/>
    <property type="match status" value="1"/>
</dbReference>
<evidence type="ECO:0000313" key="2">
    <source>
        <dbReference type="Proteomes" id="UP001333818"/>
    </source>
</evidence>
<organism evidence="1 2">
    <name type="scientific">Tumidithrix elongata BACA0141</name>
    <dbReference type="NCBI Taxonomy" id="2716417"/>
    <lineage>
        <taxon>Bacteria</taxon>
        <taxon>Bacillati</taxon>
        <taxon>Cyanobacteriota</taxon>
        <taxon>Cyanophyceae</taxon>
        <taxon>Pseudanabaenales</taxon>
        <taxon>Pseudanabaenaceae</taxon>
        <taxon>Tumidithrix</taxon>
        <taxon>Tumidithrix elongata</taxon>
    </lineage>
</organism>
<sequence length="230" mass="26080">MAEKYLGWETVPMIRVLVFCEGQTEETFVGDVLSEHFHRLDIWLTPIVLRTSKQGKGGVVSYHKIKWQIETKCKEDRTAWVTTLLDFYALPSDFPGMSSSIGASSIEQAKAVEQAFQKDIAQPNFIANLVIHEFEGLLFSDPNAFTNWFSSPDLTSKLLDIRNSFNSPEHINDGQATAPSKRILKICSNYEKVLHGSLIALDIGLDTIRRECMYFNDWVERIEALSKTSV</sequence>
<name>A0AAW9PQX9_9CYAN</name>
<accession>A0AAW9PQX9</accession>
<keyword evidence="2" id="KW-1185">Reference proteome</keyword>
<gene>
    <name evidence="1" type="ORF">V2H45_09275</name>
</gene>
<evidence type="ECO:0000313" key="1">
    <source>
        <dbReference type="EMBL" id="MEE3716934.1"/>
    </source>
</evidence>
<dbReference type="RefSeq" id="WP_330483363.1">
    <property type="nucleotide sequence ID" value="NZ_JAZBJZ010000029.1"/>
</dbReference>
<comment type="caution">
    <text evidence="1">The sequence shown here is derived from an EMBL/GenBank/DDBJ whole genome shotgun (WGS) entry which is preliminary data.</text>
</comment>
<protein>
    <submittedName>
        <fullName evidence="1">DUF4276 family protein</fullName>
    </submittedName>
</protein>